<comment type="caution">
    <text evidence="2">The sequence shown here is derived from an EMBL/GenBank/DDBJ whole genome shotgun (WGS) entry which is preliminary data.</text>
</comment>
<feature type="region of interest" description="Disordered" evidence="1">
    <location>
        <begin position="1"/>
        <end position="23"/>
    </location>
</feature>
<keyword evidence="3" id="KW-1185">Reference proteome</keyword>
<evidence type="ECO:0000313" key="2">
    <source>
        <dbReference type="EMBL" id="KFG73700.1"/>
    </source>
</evidence>
<accession>A0A086MXT2</accession>
<dbReference type="EMBL" id="JNFQ01000002">
    <property type="protein sequence ID" value="KFG73700.1"/>
    <property type="molecule type" value="Genomic_DNA"/>
</dbReference>
<organism evidence="2 3">
    <name type="scientific">Streptomyces mutabilis</name>
    <dbReference type="NCBI Taxonomy" id="67332"/>
    <lineage>
        <taxon>Bacteria</taxon>
        <taxon>Bacillati</taxon>
        <taxon>Actinomycetota</taxon>
        <taxon>Actinomycetes</taxon>
        <taxon>Kitasatosporales</taxon>
        <taxon>Streptomycetaceae</taxon>
        <taxon>Streptomyces</taxon>
    </lineage>
</organism>
<feature type="region of interest" description="Disordered" evidence="1">
    <location>
        <begin position="57"/>
        <end position="94"/>
    </location>
</feature>
<gene>
    <name evidence="2" type="ORF">FM21_23195</name>
</gene>
<dbReference type="HOGENOM" id="CLU_2384932_0_0_11"/>
<dbReference type="AlphaFoldDB" id="A0A086MXT2"/>
<sequence>MCLSPTGDETEQTQKAGEAPKPPPSVIIVLLGVVLRCSLRGLHVGFLGHHRRLRFHGGRCGSREESGGQDGTDSHASHGSSFCASWTGSSTYGA</sequence>
<proteinExistence type="predicted"/>
<feature type="compositionally biased region" description="Polar residues" evidence="1">
    <location>
        <begin position="77"/>
        <end position="94"/>
    </location>
</feature>
<reference evidence="2 3" key="1">
    <citation type="submission" date="2014-05" db="EMBL/GenBank/DDBJ databases">
        <title>Complete genome sequence of the Streptomyces mutabilis TRM45540.</title>
        <authorList>
            <person name="Luo X."/>
            <person name="Zhang L."/>
        </authorList>
    </citation>
    <scope>NUCLEOTIDE SEQUENCE [LARGE SCALE GENOMIC DNA]</scope>
    <source>
        <strain evidence="2 3">TRM45540</strain>
    </source>
</reference>
<dbReference type="Proteomes" id="UP000029095">
    <property type="component" value="Unassembled WGS sequence"/>
</dbReference>
<name>A0A086MXT2_9ACTN</name>
<protein>
    <submittedName>
        <fullName evidence="2">Uncharacterized protein</fullName>
    </submittedName>
</protein>
<evidence type="ECO:0000313" key="3">
    <source>
        <dbReference type="Proteomes" id="UP000029095"/>
    </source>
</evidence>
<evidence type="ECO:0000256" key="1">
    <source>
        <dbReference type="SAM" id="MobiDB-lite"/>
    </source>
</evidence>
<feature type="compositionally biased region" description="Basic and acidic residues" evidence="1">
    <location>
        <begin position="61"/>
        <end position="76"/>
    </location>
</feature>